<organism evidence="2 3">
    <name type="scientific">Methanospirillum purgamenti</name>
    <dbReference type="NCBI Taxonomy" id="2834276"/>
    <lineage>
        <taxon>Archaea</taxon>
        <taxon>Methanobacteriati</taxon>
        <taxon>Methanobacteriota</taxon>
        <taxon>Stenosarchaea group</taxon>
        <taxon>Methanomicrobia</taxon>
        <taxon>Methanomicrobiales</taxon>
        <taxon>Methanospirillaceae</taxon>
        <taxon>Methanospirillum</taxon>
    </lineage>
</organism>
<keyword evidence="1" id="KW-0812">Transmembrane</keyword>
<feature type="transmembrane region" description="Helical" evidence="1">
    <location>
        <begin position="53"/>
        <end position="72"/>
    </location>
</feature>
<dbReference type="GeneID" id="65096799"/>
<dbReference type="RefSeq" id="WP_214420892.1">
    <property type="nucleotide sequence ID" value="NZ_CP075546.1"/>
</dbReference>
<dbReference type="EMBL" id="CP075546">
    <property type="protein sequence ID" value="QVV90118.1"/>
    <property type="molecule type" value="Genomic_DNA"/>
</dbReference>
<protein>
    <submittedName>
        <fullName evidence="2">Uncharacterized protein</fullName>
    </submittedName>
</protein>
<dbReference type="KEGG" id="mrtj:KHC33_06405"/>
<keyword evidence="1" id="KW-1133">Transmembrane helix</keyword>
<evidence type="ECO:0000313" key="3">
    <source>
        <dbReference type="Proteomes" id="UP000680656"/>
    </source>
</evidence>
<dbReference type="Proteomes" id="UP000680656">
    <property type="component" value="Chromosome"/>
</dbReference>
<gene>
    <name evidence="2" type="ORF">KHC33_06405</name>
</gene>
<accession>A0A8E7EI54</accession>
<sequence>MLLPIIFTSLPWYTSFPILLLTIGSLMGFIGVNQNQKESSESLIGINDALFSFLWGSIIFTLGLVFLISIFFPGLDILVYFLLFLALTGVAFGILWLFNNRGFSYD</sequence>
<proteinExistence type="predicted"/>
<dbReference type="AlphaFoldDB" id="A0A8E7EI54"/>
<evidence type="ECO:0000313" key="2">
    <source>
        <dbReference type="EMBL" id="QVV90118.1"/>
    </source>
</evidence>
<feature type="transmembrane region" description="Helical" evidence="1">
    <location>
        <begin position="78"/>
        <end position="98"/>
    </location>
</feature>
<keyword evidence="3" id="KW-1185">Reference proteome</keyword>
<reference evidence="2 3" key="1">
    <citation type="submission" date="2021-05" db="EMBL/GenBank/DDBJ databases">
        <title>A novel Methanospirillum isolate from a pyrite-forming mixed culture.</title>
        <authorList>
            <person name="Bunk B."/>
            <person name="Sproer C."/>
            <person name="Spring S."/>
            <person name="Pester M."/>
        </authorList>
    </citation>
    <scope>NUCLEOTIDE SEQUENCE [LARGE SCALE GENOMIC DNA]</scope>
    <source>
        <strain evidence="2 3">J.3.6.1-F.2.7.3</strain>
    </source>
</reference>
<evidence type="ECO:0000256" key="1">
    <source>
        <dbReference type="SAM" id="Phobius"/>
    </source>
</evidence>
<feature type="transmembrane region" description="Helical" evidence="1">
    <location>
        <begin position="12"/>
        <end position="32"/>
    </location>
</feature>
<name>A0A8E7EI54_9EURY</name>
<keyword evidence="1" id="KW-0472">Membrane</keyword>